<comment type="similarity">
    <text evidence="6">Belongs to the peptidase S1 family. CLIP subfamily.</text>
</comment>
<dbReference type="InterPro" id="IPR009003">
    <property type="entry name" value="Peptidase_S1_PA"/>
</dbReference>
<evidence type="ECO:0000256" key="3">
    <source>
        <dbReference type="ARBA" id="ARBA00022729"/>
    </source>
</evidence>
<evidence type="ECO:0000259" key="10">
    <source>
        <dbReference type="PROSITE" id="PS50923"/>
    </source>
</evidence>
<evidence type="ECO:0000256" key="4">
    <source>
        <dbReference type="ARBA" id="ARBA00023157"/>
    </source>
</evidence>
<dbReference type="Gene3D" id="2.10.70.10">
    <property type="entry name" value="Complement Module, domain 1"/>
    <property type="match status" value="1"/>
</dbReference>
<feature type="disulfide bond" evidence="7">
    <location>
        <begin position="34"/>
        <end position="61"/>
    </location>
</feature>
<keyword evidence="12" id="KW-1185">Reference proteome</keyword>
<dbReference type="OrthoDB" id="10061449at2759"/>
<dbReference type="PROSITE" id="PS00135">
    <property type="entry name" value="TRYPSIN_SER"/>
    <property type="match status" value="1"/>
</dbReference>
<evidence type="ECO:0000256" key="8">
    <source>
        <dbReference type="RuleBase" id="RU363034"/>
    </source>
</evidence>
<keyword evidence="8" id="KW-0645">Protease</keyword>
<evidence type="ECO:0000256" key="2">
    <source>
        <dbReference type="ARBA" id="ARBA00022525"/>
    </source>
</evidence>
<keyword evidence="2" id="KW-0964">Secreted</keyword>
<dbReference type="FunFam" id="2.40.10.10:FF:000054">
    <property type="entry name" value="Complement C1r subcomponent"/>
    <property type="match status" value="1"/>
</dbReference>
<keyword evidence="8" id="KW-0378">Hydrolase</keyword>
<dbReference type="CDD" id="cd00033">
    <property type="entry name" value="CCP"/>
    <property type="match status" value="1"/>
</dbReference>
<dbReference type="InterPro" id="IPR051487">
    <property type="entry name" value="Ser/Thr_Proteases_Immune/Dev"/>
</dbReference>
<feature type="domain" description="Peptidase S1" evidence="9">
    <location>
        <begin position="77"/>
        <end position="333"/>
    </location>
</feature>
<dbReference type="InterPro" id="IPR001254">
    <property type="entry name" value="Trypsin_dom"/>
</dbReference>
<keyword evidence="3" id="KW-0732">Signal</keyword>
<dbReference type="PROSITE" id="PS00134">
    <property type="entry name" value="TRYPSIN_HIS"/>
    <property type="match status" value="1"/>
</dbReference>
<dbReference type="InterPro" id="IPR001314">
    <property type="entry name" value="Peptidase_S1A"/>
</dbReference>
<keyword evidence="5" id="KW-0325">Glycoprotein</keyword>
<comment type="caution">
    <text evidence="7">Lacks conserved residue(s) required for the propagation of feature annotation.</text>
</comment>
<organism evidence="11">
    <name type="scientific">Darwinula stevensoni</name>
    <dbReference type="NCBI Taxonomy" id="69355"/>
    <lineage>
        <taxon>Eukaryota</taxon>
        <taxon>Metazoa</taxon>
        <taxon>Ecdysozoa</taxon>
        <taxon>Arthropoda</taxon>
        <taxon>Crustacea</taxon>
        <taxon>Oligostraca</taxon>
        <taxon>Ostracoda</taxon>
        <taxon>Podocopa</taxon>
        <taxon>Podocopida</taxon>
        <taxon>Darwinulocopina</taxon>
        <taxon>Darwinuloidea</taxon>
        <taxon>Darwinulidae</taxon>
        <taxon>Darwinula</taxon>
    </lineage>
</organism>
<proteinExistence type="inferred from homology"/>
<dbReference type="EMBL" id="LR900980">
    <property type="protein sequence ID" value="CAD7247469.1"/>
    <property type="molecule type" value="Genomic_DNA"/>
</dbReference>
<dbReference type="PRINTS" id="PR00722">
    <property type="entry name" value="CHYMOTRYPSIN"/>
</dbReference>
<dbReference type="GO" id="GO:0006508">
    <property type="term" value="P:proteolysis"/>
    <property type="evidence" value="ECO:0007669"/>
    <property type="project" value="UniProtKB-KW"/>
</dbReference>
<dbReference type="InterPro" id="IPR000436">
    <property type="entry name" value="Sushi_SCR_CCP_dom"/>
</dbReference>
<evidence type="ECO:0000313" key="12">
    <source>
        <dbReference type="Proteomes" id="UP000677054"/>
    </source>
</evidence>
<dbReference type="GO" id="GO:0004252">
    <property type="term" value="F:serine-type endopeptidase activity"/>
    <property type="evidence" value="ECO:0007669"/>
    <property type="project" value="InterPro"/>
</dbReference>
<evidence type="ECO:0000256" key="1">
    <source>
        <dbReference type="ARBA" id="ARBA00004613"/>
    </source>
</evidence>
<dbReference type="SMART" id="SM00020">
    <property type="entry name" value="Tryp_SPc"/>
    <property type="match status" value="1"/>
</dbReference>
<dbReference type="GO" id="GO:0005576">
    <property type="term" value="C:extracellular region"/>
    <property type="evidence" value="ECO:0007669"/>
    <property type="project" value="UniProtKB-SubCell"/>
</dbReference>
<dbReference type="SUPFAM" id="SSF50494">
    <property type="entry name" value="Trypsin-like serine proteases"/>
    <property type="match status" value="1"/>
</dbReference>
<evidence type="ECO:0000256" key="5">
    <source>
        <dbReference type="ARBA" id="ARBA00023180"/>
    </source>
</evidence>
<keyword evidence="8" id="KW-0720">Serine protease</keyword>
<reference evidence="11" key="1">
    <citation type="submission" date="2020-11" db="EMBL/GenBank/DDBJ databases">
        <authorList>
            <person name="Tran Van P."/>
        </authorList>
    </citation>
    <scope>NUCLEOTIDE SEQUENCE</scope>
</reference>
<dbReference type="InterPro" id="IPR018114">
    <property type="entry name" value="TRYPSIN_HIS"/>
</dbReference>
<evidence type="ECO:0008006" key="13">
    <source>
        <dbReference type="Google" id="ProtNLM"/>
    </source>
</evidence>
<dbReference type="Pfam" id="PF00089">
    <property type="entry name" value="Trypsin"/>
    <property type="match status" value="1"/>
</dbReference>
<name>A0A7R9A428_9CRUS</name>
<keyword evidence="7" id="KW-0768">Sushi</keyword>
<dbReference type="SMART" id="SM00032">
    <property type="entry name" value="CCP"/>
    <property type="match status" value="1"/>
</dbReference>
<sequence length="333" mass="37193">MIYDSNLPEATENNNMECIQDGKYVTGSVVKYNCNQYYILSGSRLRKCTENGEWSGTPPFCTAECGSRGKLQRTYLSRGGRPSGIGTWPWQAAIYGVQEKDVICGGALIGEQWVLTAAHCVVVRGSSRVRAPEHFRVHLGTHYRNESLGNEYVQIIEVSRIIQYETYTHLNYDSDIALLKLSKPVKLTSRVQLICLPSPEFPILSEENLKNGNLGWVAAWGHDSSNNLSDELMEIEIPVVSNDICHLETTHFADDPNASKSLTGNTFCAGHDRNTSPRDYKTVCRGDSGSPMAFYTRALKRWQVEGIVSHYFGSDECSERGPGQYGVFTRVSR</sequence>
<dbReference type="InterPro" id="IPR033116">
    <property type="entry name" value="TRYPSIN_SER"/>
</dbReference>
<protein>
    <recommendedName>
        <fullName evidence="13">Limulus clotting factor C</fullName>
    </recommendedName>
</protein>
<evidence type="ECO:0000313" key="11">
    <source>
        <dbReference type="EMBL" id="CAD7247469.1"/>
    </source>
</evidence>
<keyword evidence="4 7" id="KW-1015">Disulfide bond</keyword>
<evidence type="ECO:0000256" key="6">
    <source>
        <dbReference type="ARBA" id="ARBA00024195"/>
    </source>
</evidence>
<dbReference type="CDD" id="cd00190">
    <property type="entry name" value="Tryp_SPc"/>
    <property type="match status" value="1"/>
</dbReference>
<dbReference type="Gene3D" id="2.40.10.10">
    <property type="entry name" value="Trypsin-like serine proteases"/>
    <property type="match status" value="2"/>
</dbReference>
<dbReference type="PANTHER" id="PTHR24256">
    <property type="entry name" value="TRYPTASE-RELATED"/>
    <property type="match status" value="1"/>
</dbReference>
<dbReference type="Pfam" id="PF00084">
    <property type="entry name" value="Sushi"/>
    <property type="match status" value="1"/>
</dbReference>
<dbReference type="FunFam" id="2.40.10.10:FF:000004">
    <property type="entry name" value="Tryptase gamma 1"/>
    <property type="match status" value="1"/>
</dbReference>
<feature type="domain" description="Sushi" evidence="10">
    <location>
        <begin position="3"/>
        <end position="63"/>
    </location>
</feature>
<evidence type="ECO:0000256" key="7">
    <source>
        <dbReference type="PROSITE-ProRule" id="PRU00302"/>
    </source>
</evidence>
<dbReference type="Proteomes" id="UP000677054">
    <property type="component" value="Unassembled WGS sequence"/>
</dbReference>
<dbReference type="EMBL" id="CAJPEV010001463">
    <property type="protein sequence ID" value="CAG0892797.1"/>
    <property type="molecule type" value="Genomic_DNA"/>
</dbReference>
<evidence type="ECO:0000259" key="9">
    <source>
        <dbReference type="PROSITE" id="PS50240"/>
    </source>
</evidence>
<dbReference type="PROSITE" id="PS50240">
    <property type="entry name" value="TRYPSIN_DOM"/>
    <property type="match status" value="1"/>
</dbReference>
<gene>
    <name evidence="11" type="ORF">DSTB1V02_LOCUS7300</name>
</gene>
<dbReference type="PROSITE" id="PS50923">
    <property type="entry name" value="SUSHI"/>
    <property type="match status" value="1"/>
</dbReference>
<dbReference type="InterPro" id="IPR043504">
    <property type="entry name" value="Peptidase_S1_PA_chymotrypsin"/>
</dbReference>
<dbReference type="AlphaFoldDB" id="A0A7R9A428"/>
<accession>A0A7R9A428</accession>
<comment type="subcellular location">
    <subcellularLocation>
        <location evidence="1">Secreted</location>
    </subcellularLocation>
</comment>